<gene>
    <name evidence="7" type="primary">LOC113213376</name>
</gene>
<evidence type="ECO:0000313" key="6">
    <source>
        <dbReference type="Proteomes" id="UP000504606"/>
    </source>
</evidence>
<keyword evidence="3" id="KW-0862">Zinc</keyword>
<keyword evidence="6" id="KW-1185">Reference proteome</keyword>
<evidence type="ECO:0000256" key="4">
    <source>
        <dbReference type="SAM" id="MobiDB-lite"/>
    </source>
</evidence>
<feature type="region of interest" description="Disordered" evidence="4">
    <location>
        <begin position="145"/>
        <end position="296"/>
    </location>
</feature>
<feature type="domain" description="CHHC U11-48K-type" evidence="5">
    <location>
        <begin position="30"/>
        <end position="57"/>
    </location>
</feature>
<evidence type="ECO:0000256" key="3">
    <source>
        <dbReference type="ARBA" id="ARBA00022833"/>
    </source>
</evidence>
<name>A0A6J1TBQ4_FRAOC</name>
<dbReference type="PROSITE" id="PS51800">
    <property type="entry name" value="ZF_CHHC_U11_48K"/>
    <property type="match status" value="1"/>
</dbReference>
<dbReference type="InterPro" id="IPR036236">
    <property type="entry name" value="Znf_C2H2_sf"/>
</dbReference>
<keyword evidence="2" id="KW-0863">Zinc-finger</keyword>
<keyword evidence="1" id="KW-0479">Metal-binding</keyword>
<organism evidence="6 7">
    <name type="scientific">Frankliniella occidentalis</name>
    <name type="common">Western flower thrips</name>
    <name type="synonym">Euthrips occidentalis</name>
    <dbReference type="NCBI Taxonomy" id="133901"/>
    <lineage>
        <taxon>Eukaryota</taxon>
        <taxon>Metazoa</taxon>
        <taxon>Ecdysozoa</taxon>
        <taxon>Arthropoda</taxon>
        <taxon>Hexapoda</taxon>
        <taxon>Insecta</taxon>
        <taxon>Pterygota</taxon>
        <taxon>Neoptera</taxon>
        <taxon>Paraneoptera</taxon>
        <taxon>Thysanoptera</taxon>
        <taxon>Terebrantia</taxon>
        <taxon>Thripoidea</taxon>
        <taxon>Thripidae</taxon>
        <taxon>Frankliniella</taxon>
    </lineage>
</organism>
<protein>
    <submittedName>
        <fullName evidence="7">Uncharacterized protein LOC113213376 isoform X1</fullName>
    </submittedName>
</protein>
<dbReference type="AlphaFoldDB" id="A0A6J1TBQ4"/>
<reference evidence="7" key="1">
    <citation type="submission" date="2025-08" db="UniProtKB">
        <authorList>
            <consortium name="RefSeq"/>
        </authorList>
    </citation>
    <scope>IDENTIFICATION</scope>
    <source>
        <tissue evidence="7">Whole organism</tissue>
    </source>
</reference>
<dbReference type="KEGG" id="foc:113213376"/>
<evidence type="ECO:0000256" key="2">
    <source>
        <dbReference type="ARBA" id="ARBA00022771"/>
    </source>
</evidence>
<dbReference type="GO" id="GO:0008270">
    <property type="term" value="F:zinc ion binding"/>
    <property type="evidence" value="ECO:0007669"/>
    <property type="project" value="UniProtKB-KW"/>
</dbReference>
<evidence type="ECO:0000259" key="5">
    <source>
        <dbReference type="PROSITE" id="PS51800"/>
    </source>
</evidence>
<dbReference type="GeneID" id="113213376"/>
<sequence>MAGVMGPPQPPEIPKISTGPVDMSHATEKYITCPYNQSHSILAYRMQYHLHKCRKNYTNVEYGSCTHNSTHHIPKQELKYHEDHECPDRHDFQAMIAQFADTSLRVPIDTIELPVLEESWDNEPVNTFDPRENAKAKSLIRGVHCVPPSERKQFRNDHRKHVESSDDIETKTKLSAPKKPSTNKENGQMLPLRPPKEWPKGFNMGRGVKQPTDEASAVIQAPSHSSSSSSSSLMNLPAERPGNASNRQWLGMGRGRPIPPSESSSPPNGAWGTSPPCTAEFSSSPKGAWGNGRPKF</sequence>
<accession>A0A6J1TBQ4</accession>
<dbReference type="Proteomes" id="UP000504606">
    <property type="component" value="Unplaced"/>
</dbReference>
<dbReference type="InterPro" id="IPR022776">
    <property type="entry name" value="TRM13/UPF0224_CHHC_Znf_dom"/>
</dbReference>
<dbReference type="Pfam" id="PF05253">
    <property type="entry name" value="zf-U11-48K"/>
    <property type="match status" value="1"/>
</dbReference>
<evidence type="ECO:0000256" key="1">
    <source>
        <dbReference type="ARBA" id="ARBA00022723"/>
    </source>
</evidence>
<dbReference type="RefSeq" id="XP_026288206.1">
    <property type="nucleotide sequence ID" value="XM_026432421.2"/>
</dbReference>
<dbReference type="OrthoDB" id="5839404at2759"/>
<feature type="compositionally biased region" description="Low complexity" evidence="4">
    <location>
        <begin position="223"/>
        <end position="232"/>
    </location>
</feature>
<feature type="compositionally biased region" description="Basic and acidic residues" evidence="4">
    <location>
        <begin position="149"/>
        <end position="172"/>
    </location>
</feature>
<proteinExistence type="predicted"/>
<evidence type="ECO:0000313" key="7">
    <source>
        <dbReference type="RefSeq" id="XP_026288206.1"/>
    </source>
</evidence>
<dbReference type="SUPFAM" id="SSF57667">
    <property type="entry name" value="beta-beta-alpha zinc fingers"/>
    <property type="match status" value="1"/>
</dbReference>